<feature type="transmembrane region" description="Helical" evidence="1">
    <location>
        <begin position="107"/>
        <end position="128"/>
    </location>
</feature>
<sequence length="141" mass="14336">MNLLAPAYLLNLYLLCALICCAWPSTGGYSMGAVRLSAGNTSASGGGLNDIPCCDSGASCCPQVVCCPQWEGSPYGCCPIGTTCSTTPGVYTCDGGSSDDGLTTTQILLIVGGSCVGVIIGAAILVVARRHCAKRAQYDRV</sequence>
<accession>A0A2U7UHY8</accession>
<dbReference type="GeneID" id="36842006"/>
<keyword evidence="1" id="KW-0472">Membrane</keyword>
<evidence type="ECO:0000313" key="2">
    <source>
        <dbReference type="EMBL" id="AVK77551.1"/>
    </source>
</evidence>
<organism evidence="2">
    <name type="scientific">Pandoravirus macleodensis</name>
    <dbReference type="NCBI Taxonomy" id="2107707"/>
    <lineage>
        <taxon>Viruses</taxon>
        <taxon>Pandoravirus</taxon>
    </lineage>
</organism>
<reference evidence="2" key="1">
    <citation type="journal article" date="2018" name="Nat. Commun.">
        <title>Diversity and evolution of the emerging Pandoraviridae family.</title>
        <authorList>
            <person name="Legendre M."/>
            <person name="Fabre E."/>
            <person name="Poirot O."/>
            <person name="Jeudy S."/>
            <person name="Lartigue A."/>
            <person name="Alempic J.M."/>
            <person name="Beucher L."/>
            <person name="Philippe N."/>
            <person name="Bertaux L."/>
            <person name="Christo-Foroux E."/>
            <person name="Labadie K."/>
            <person name="Coute Y."/>
            <person name="Abergel C."/>
            <person name="Claverie J.M."/>
        </authorList>
    </citation>
    <scope>NUCLEOTIDE SEQUENCE [LARGE SCALE GENOMIC DNA]</scope>
    <source>
        <strain evidence="2">Macleodensis</strain>
    </source>
</reference>
<protein>
    <submittedName>
        <fullName evidence="2">Uncharacterized protein</fullName>
    </submittedName>
</protein>
<keyword evidence="1" id="KW-1133">Transmembrane helix</keyword>
<keyword evidence="1" id="KW-0812">Transmembrane</keyword>
<dbReference type="Proteomes" id="UP000249758">
    <property type="component" value="Segment"/>
</dbReference>
<evidence type="ECO:0000256" key="1">
    <source>
        <dbReference type="SAM" id="Phobius"/>
    </source>
</evidence>
<dbReference type="KEGG" id="vg:36842006"/>
<name>A0A2U7UHY8_9VIRU</name>
<dbReference type="RefSeq" id="YP_009481547.1">
    <property type="nucleotide sequence ID" value="NC_037665.1"/>
</dbReference>
<dbReference type="EMBL" id="MG011691">
    <property type="protein sequence ID" value="AVK77551.1"/>
    <property type="molecule type" value="Genomic_DNA"/>
</dbReference>
<gene>
    <name evidence="2" type="ORF">pmac_cds_863</name>
</gene>
<proteinExistence type="predicted"/>